<dbReference type="AlphaFoldDB" id="A0A3M7RNK3"/>
<dbReference type="GO" id="GO:0006897">
    <property type="term" value="P:endocytosis"/>
    <property type="evidence" value="ECO:0007669"/>
    <property type="project" value="TreeGrafter"/>
</dbReference>
<reference evidence="10 11" key="1">
    <citation type="journal article" date="2018" name="Sci. Rep.">
        <title>Genomic signatures of local adaptation to the degree of environmental predictability in rotifers.</title>
        <authorList>
            <person name="Franch-Gras L."/>
            <person name="Hahn C."/>
            <person name="Garcia-Roger E.M."/>
            <person name="Carmona M.J."/>
            <person name="Serra M."/>
            <person name="Gomez A."/>
        </authorList>
    </citation>
    <scope>NUCLEOTIDE SEQUENCE [LARGE SCALE GENOMIC DNA]</scope>
    <source>
        <strain evidence="10">HYR1</strain>
    </source>
</reference>
<feature type="compositionally biased region" description="Polar residues" evidence="7">
    <location>
        <begin position="290"/>
        <end position="306"/>
    </location>
</feature>
<dbReference type="GO" id="GO:0000146">
    <property type="term" value="F:microfilament motor activity"/>
    <property type="evidence" value="ECO:0007669"/>
    <property type="project" value="TreeGrafter"/>
</dbReference>
<evidence type="ECO:0000256" key="1">
    <source>
        <dbReference type="ARBA" id="ARBA00022741"/>
    </source>
</evidence>
<dbReference type="GO" id="GO:0005886">
    <property type="term" value="C:plasma membrane"/>
    <property type="evidence" value="ECO:0007669"/>
    <property type="project" value="TreeGrafter"/>
</dbReference>
<evidence type="ECO:0000259" key="9">
    <source>
        <dbReference type="PROSITE" id="PS51456"/>
    </source>
</evidence>
<feature type="region of interest" description="Disordered" evidence="7">
    <location>
        <begin position="242"/>
        <end position="262"/>
    </location>
</feature>
<keyword evidence="10" id="KW-0378">Hydrolase</keyword>
<proteinExistence type="inferred from homology"/>
<keyword evidence="3 6" id="KW-0518">Myosin</keyword>
<gene>
    <name evidence="10" type="ORF">BpHYR1_036497</name>
</gene>
<dbReference type="GO" id="GO:0017111">
    <property type="term" value="F:ribonucleoside triphosphate phosphatase activity"/>
    <property type="evidence" value="ECO:0007669"/>
    <property type="project" value="UniProtKB-EC"/>
</dbReference>
<dbReference type="Proteomes" id="UP000276133">
    <property type="component" value="Unassembled WGS sequence"/>
</dbReference>
<evidence type="ECO:0000256" key="6">
    <source>
        <dbReference type="PROSITE-ProRule" id="PRU00782"/>
    </source>
</evidence>
<dbReference type="PRINTS" id="PR00193">
    <property type="entry name" value="MYOSINHEAVY"/>
</dbReference>
<evidence type="ECO:0000313" key="10">
    <source>
        <dbReference type="EMBL" id="RNA25121.1"/>
    </source>
</evidence>
<dbReference type="STRING" id="10195.A0A3M7RNK3"/>
<evidence type="ECO:0000313" key="11">
    <source>
        <dbReference type="Proteomes" id="UP000276133"/>
    </source>
</evidence>
<dbReference type="SUPFAM" id="SSF52540">
    <property type="entry name" value="P-loop containing nucleoside triphosphate hydrolases"/>
    <property type="match status" value="1"/>
</dbReference>
<keyword evidence="5 6" id="KW-0009">Actin-binding</keyword>
<comment type="caution">
    <text evidence="10">The sequence shown here is derived from an EMBL/GenBank/DDBJ whole genome shotgun (WGS) entry which is preliminary data.</text>
</comment>
<evidence type="ECO:0000256" key="4">
    <source>
        <dbReference type="ARBA" id="ARBA00023175"/>
    </source>
</evidence>
<dbReference type="EC" id="3.6.1.15" evidence="10"/>
<evidence type="ECO:0000256" key="2">
    <source>
        <dbReference type="ARBA" id="ARBA00022840"/>
    </source>
</evidence>
<dbReference type="GO" id="GO:0030048">
    <property type="term" value="P:actin filament-based movement"/>
    <property type="evidence" value="ECO:0007669"/>
    <property type="project" value="TreeGrafter"/>
</dbReference>
<dbReference type="InterPro" id="IPR036961">
    <property type="entry name" value="Kinesin_motor_dom_sf"/>
</dbReference>
<keyword evidence="11" id="KW-1185">Reference proteome</keyword>
<feature type="domain" description="Myosin motor" evidence="9">
    <location>
        <begin position="8"/>
        <end position="312"/>
    </location>
</feature>
<dbReference type="InterPro" id="IPR027417">
    <property type="entry name" value="P-loop_NTPase"/>
</dbReference>
<feature type="binding site" evidence="6">
    <location>
        <begin position="108"/>
        <end position="115"/>
    </location>
    <ligand>
        <name>ATP</name>
        <dbReference type="ChEBI" id="CHEBI:30616"/>
    </ligand>
</feature>
<sequence length="312" mass="35630">MNSRNVAGVDDFVLLDDFTNENVFVDNLRIRYESDLIYTFIGPVLVSLNPYKKLGIYSNDYKTEYKNTDLFELPPHMCYLVALRYAIADNSYRTMLRENKDECILISGESGAGKTEASKYILEYIAATSSIHNQSIDLVKEKLLKSNSILENNIYSGLMIIGILFSWTFLLFCCLNFDQEMQKNLNTKLIYHKKMDINFKLFNKNSVASLRDIQAQILSIAVSSRLNLYQVPLQAKCLPIGQKRKRGQPSKTRPALQRQPSENSEYFAVNQDTLLPNPKPATLEPISRNKNAMNGIQPNQASQTIQVMFKSH</sequence>
<dbReference type="PANTHER" id="PTHR13140:SF679">
    <property type="entry name" value="UNCONVENTIONAL MYOSIN IC"/>
    <property type="match status" value="1"/>
</dbReference>
<organism evidence="10 11">
    <name type="scientific">Brachionus plicatilis</name>
    <name type="common">Marine rotifer</name>
    <name type="synonym">Brachionus muelleri</name>
    <dbReference type="NCBI Taxonomy" id="10195"/>
    <lineage>
        <taxon>Eukaryota</taxon>
        <taxon>Metazoa</taxon>
        <taxon>Spiralia</taxon>
        <taxon>Gnathifera</taxon>
        <taxon>Rotifera</taxon>
        <taxon>Eurotatoria</taxon>
        <taxon>Monogononta</taxon>
        <taxon>Pseudotrocha</taxon>
        <taxon>Ploima</taxon>
        <taxon>Brachionidae</taxon>
        <taxon>Brachionus</taxon>
    </lineage>
</organism>
<dbReference type="GO" id="GO:0005737">
    <property type="term" value="C:cytoplasm"/>
    <property type="evidence" value="ECO:0007669"/>
    <property type="project" value="TreeGrafter"/>
</dbReference>
<comment type="similarity">
    <text evidence="6">Belongs to the TRAFAC class myosin-kinesin ATPase superfamily. Myosin family.</text>
</comment>
<evidence type="ECO:0000256" key="5">
    <source>
        <dbReference type="ARBA" id="ARBA00023203"/>
    </source>
</evidence>
<comment type="caution">
    <text evidence="6">Lacks conserved residue(s) required for the propagation of feature annotation.</text>
</comment>
<protein>
    <submittedName>
        <fullName evidence="10">Unconventional myosin-Ic-like isoform X1</fullName>
        <ecNumber evidence="10">3.6.1.15</ecNumber>
    </submittedName>
</protein>
<keyword evidence="4 6" id="KW-0505">Motor protein</keyword>
<dbReference type="PANTHER" id="PTHR13140">
    <property type="entry name" value="MYOSIN"/>
    <property type="match status" value="1"/>
</dbReference>
<evidence type="ECO:0000256" key="8">
    <source>
        <dbReference type="SAM" id="Phobius"/>
    </source>
</evidence>
<dbReference type="Pfam" id="PF00063">
    <property type="entry name" value="Myosin_head"/>
    <property type="match status" value="1"/>
</dbReference>
<evidence type="ECO:0000256" key="7">
    <source>
        <dbReference type="SAM" id="MobiDB-lite"/>
    </source>
</evidence>
<keyword evidence="8" id="KW-1133">Transmembrane helix</keyword>
<dbReference type="GO" id="GO:0005524">
    <property type="term" value="F:ATP binding"/>
    <property type="evidence" value="ECO:0007669"/>
    <property type="project" value="UniProtKB-UniRule"/>
</dbReference>
<feature type="region of interest" description="Disordered" evidence="7">
    <location>
        <begin position="290"/>
        <end position="312"/>
    </location>
</feature>
<keyword evidence="8" id="KW-0812">Transmembrane</keyword>
<dbReference type="GO" id="GO:0051015">
    <property type="term" value="F:actin filament binding"/>
    <property type="evidence" value="ECO:0007669"/>
    <property type="project" value="TreeGrafter"/>
</dbReference>
<dbReference type="GO" id="GO:0007015">
    <property type="term" value="P:actin filament organization"/>
    <property type="evidence" value="ECO:0007669"/>
    <property type="project" value="TreeGrafter"/>
</dbReference>
<feature type="transmembrane region" description="Helical" evidence="8">
    <location>
        <begin position="154"/>
        <end position="177"/>
    </location>
</feature>
<dbReference type="SMART" id="SM00242">
    <property type="entry name" value="MYSc"/>
    <property type="match status" value="1"/>
</dbReference>
<dbReference type="GO" id="GO:0016459">
    <property type="term" value="C:myosin complex"/>
    <property type="evidence" value="ECO:0007669"/>
    <property type="project" value="UniProtKB-KW"/>
</dbReference>
<dbReference type="OrthoDB" id="10055605at2759"/>
<dbReference type="PROSITE" id="PS51456">
    <property type="entry name" value="MYOSIN_MOTOR"/>
    <property type="match status" value="1"/>
</dbReference>
<dbReference type="Gene3D" id="3.40.850.10">
    <property type="entry name" value="Kinesin motor domain"/>
    <property type="match status" value="1"/>
</dbReference>
<name>A0A3M7RNK3_BRAPC</name>
<accession>A0A3M7RNK3</accession>
<dbReference type="InterPro" id="IPR001609">
    <property type="entry name" value="Myosin_head_motor_dom-like"/>
</dbReference>
<evidence type="ECO:0000256" key="3">
    <source>
        <dbReference type="ARBA" id="ARBA00023123"/>
    </source>
</evidence>
<keyword evidence="8" id="KW-0472">Membrane</keyword>
<keyword evidence="1 6" id="KW-0547">Nucleotide-binding</keyword>
<dbReference type="EMBL" id="REGN01002972">
    <property type="protein sequence ID" value="RNA25121.1"/>
    <property type="molecule type" value="Genomic_DNA"/>
</dbReference>
<keyword evidence="2 6" id="KW-0067">ATP-binding</keyword>
<dbReference type="GO" id="GO:0005902">
    <property type="term" value="C:microvillus"/>
    <property type="evidence" value="ECO:0007669"/>
    <property type="project" value="TreeGrafter"/>
</dbReference>